<dbReference type="RefSeq" id="WP_183694989.1">
    <property type="nucleotide sequence ID" value="NZ_JACICA010000002.1"/>
</dbReference>
<gene>
    <name evidence="1" type="ORF">FHS60_000718</name>
</gene>
<organism evidence="1 2">
    <name type="scientific">Alloprevotella rava</name>
    <dbReference type="NCBI Taxonomy" id="671218"/>
    <lineage>
        <taxon>Bacteria</taxon>
        <taxon>Pseudomonadati</taxon>
        <taxon>Bacteroidota</taxon>
        <taxon>Bacteroidia</taxon>
        <taxon>Bacteroidales</taxon>
        <taxon>Prevotellaceae</taxon>
        <taxon>Alloprevotella</taxon>
    </lineage>
</organism>
<evidence type="ECO:0000313" key="1">
    <source>
        <dbReference type="EMBL" id="MBB3702265.1"/>
    </source>
</evidence>
<sequence>MDWTSQTHSTPIADSCSFAPFVLFRGLKLSTDFLLFPSSERFEIEYGRERANNPILLRTDFLIASASTIRLSVDRIKKPADTIRKLTDGAGAADDQKWLFSSEKSRKNRLSPIFGGFSLTDFLRKPLSPTKKAVQKFSLLKCVC</sequence>
<dbReference type="Proteomes" id="UP000541425">
    <property type="component" value="Unassembled WGS sequence"/>
</dbReference>
<protein>
    <submittedName>
        <fullName evidence="1">Uncharacterized protein</fullName>
    </submittedName>
</protein>
<evidence type="ECO:0000313" key="2">
    <source>
        <dbReference type="Proteomes" id="UP000541425"/>
    </source>
</evidence>
<reference evidence="1 2" key="1">
    <citation type="submission" date="2020-08" db="EMBL/GenBank/DDBJ databases">
        <title>Genomic Encyclopedia of Type Strains, Phase IV (KMG-IV): sequencing the most valuable type-strain genomes for metagenomic binning, comparative biology and taxonomic classification.</title>
        <authorList>
            <person name="Goeker M."/>
        </authorList>
    </citation>
    <scope>NUCLEOTIDE SEQUENCE [LARGE SCALE GENOMIC DNA]</scope>
    <source>
        <strain evidence="1 2">DSM 22548</strain>
    </source>
</reference>
<proteinExistence type="predicted"/>
<comment type="caution">
    <text evidence="1">The sequence shown here is derived from an EMBL/GenBank/DDBJ whole genome shotgun (WGS) entry which is preliminary data.</text>
</comment>
<accession>A0A7W5Y164</accession>
<dbReference type="AlphaFoldDB" id="A0A7W5Y164"/>
<dbReference type="EMBL" id="JACICA010000002">
    <property type="protein sequence ID" value="MBB3702265.1"/>
    <property type="molecule type" value="Genomic_DNA"/>
</dbReference>
<name>A0A7W5Y164_9BACT</name>